<evidence type="ECO:0008006" key="3">
    <source>
        <dbReference type="Google" id="ProtNLM"/>
    </source>
</evidence>
<sequence length="238" mass="27738">MKKFLLPLVVLISVFGKAQDKENLSGFNMVSFTYKFAPEWMAYAEFQTRSIEDYTYIDYYEAKGGVGYNINKNNQAFIGVGRYGTYKNHKISQEEHRVWLQYTLTNRIKSLKLDHRLRAEQRFFHNSITDVNTNTQRFRYRLSGTLPLNNTKVQSGTVFANAFEEVFVGPEDKFFKRSRTFGGIGYQFNDNMNATAGYMFQREFASKGNTNLHFLYFALNFTIDPSDDEKDIHIPMAD</sequence>
<organism evidence="1 2">
    <name type="scientific">Soonwooa buanensis</name>
    <dbReference type="NCBI Taxonomy" id="619805"/>
    <lineage>
        <taxon>Bacteria</taxon>
        <taxon>Pseudomonadati</taxon>
        <taxon>Bacteroidota</taxon>
        <taxon>Flavobacteriia</taxon>
        <taxon>Flavobacteriales</taxon>
        <taxon>Weeksellaceae</taxon>
        <taxon>Chryseobacterium group</taxon>
        <taxon>Soonwooa</taxon>
    </lineage>
</organism>
<dbReference type="AlphaFoldDB" id="A0A1T5CKV2"/>
<name>A0A1T5CKV2_9FLAO</name>
<gene>
    <name evidence="1" type="ORF">SAMN05660477_00139</name>
</gene>
<dbReference type="InterPro" id="IPR019619">
    <property type="entry name" value="DUF2490"/>
</dbReference>
<proteinExistence type="predicted"/>
<evidence type="ECO:0000313" key="2">
    <source>
        <dbReference type="Proteomes" id="UP000191112"/>
    </source>
</evidence>
<evidence type="ECO:0000313" key="1">
    <source>
        <dbReference type="EMBL" id="SKB60034.1"/>
    </source>
</evidence>
<dbReference type="EMBL" id="FUYZ01000001">
    <property type="protein sequence ID" value="SKB60034.1"/>
    <property type="molecule type" value="Genomic_DNA"/>
</dbReference>
<dbReference type="STRING" id="619805.SAMN05660477_00139"/>
<accession>A0A1T5CKV2</accession>
<keyword evidence="2" id="KW-1185">Reference proteome</keyword>
<dbReference type="Proteomes" id="UP000191112">
    <property type="component" value="Unassembled WGS sequence"/>
</dbReference>
<dbReference type="OrthoDB" id="1118734at2"/>
<dbReference type="RefSeq" id="WP_079665466.1">
    <property type="nucleotide sequence ID" value="NZ_FUYZ01000001.1"/>
</dbReference>
<reference evidence="1 2" key="1">
    <citation type="submission" date="2017-02" db="EMBL/GenBank/DDBJ databases">
        <authorList>
            <person name="Peterson S.W."/>
        </authorList>
    </citation>
    <scope>NUCLEOTIDE SEQUENCE [LARGE SCALE GENOMIC DNA]</scope>
    <source>
        <strain evidence="1 2">DSM 22323</strain>
    </source>
</reference>
<dbReference type="Pfam" id="PF10677">
    <property type="entry name" value="DUF2490"/>
    <property type="match status" value="1"/>
</dbReference>
<protein>
    <recommendedName>
        <fullName evidence="3">DUF2490 domain-containing protein</fullName>
    </recommendedName>
</protein>